<accession>A0AAD7TMU1</accession>
<proteinExistence type="predicted"/>
<dbReference type="Proteomes" id="UP001215151">
    <property type="component" value="Unassembled WGS sequence"/>
</dbReference>
<gene>
    <name evidence="1" type="ORF">ONZ51_g8891</name>
</gene>
<reference evidence="1" key="1">
    <citation type="submission" date="2022-11" db="EMBL/GenBank/DDBJ databases">
        <title>Genome Sequence of Cubamyces cubensis.</title>
        <authorList>
            <person name="Buettner E."/>
        </authorList>
    </citation>
    <scope>NUCLEOTIDE SEQUENCE</scope>
    <source>
        <strain evidence="1">MPL-01</strain>
    </source>
</reference>
<dbReference type="AlphaFoldDB" id="A0AAD7TMU1"/>
<protein>
    <submittedName>
        <fullName evidence="1">Uncharacterized protein</fullName>
    </submittedName>
</protein>
<organism evidence="1 2">
    <name type="scientific">Trametes cubensis</name>
    <dbReference type="NCBI Taxonomy" id="1111947"/>
    <lineage>
        <taxon>Eukaryota</taxon>
        <taxon>Fungi</taxon>
        <taxon>Dikarya</taxon>
        <taxon>Basidiomycota</taxon>
        <taxon>Agaricomycotina</taxon>
        <taxon>Agaricomycetes</taxon>
        <taxon>Polyporales</taxon>
        <taxon>Polyporaceae</taxon>
        <taxon>Trametes</taxon>
    </lineage>
</organism>
<evidence type="ECO:0000313" key="2">
    <source>
        <dbReference type="Proteomes" id="UP001215151"/>
    </source>
</evidence>
<comment type="caution">
    <text evidence="1">The sequence shown here is derived from an EMBL/GenBank/DDBJ whole genome shotgun (WGS) entry which is preliminary data.</text>
</comment>
<evidence type="ECO:0000313" key="1">
    <source>
        <dbReference type="EMBL" id="KAJ8469593.1"/>
    </source>
</evidence>
<keyword evidence="2" id="KW-1185">Reference proteome</keyword>
<name>A0AAD7TMU1_9APHY</name>
<dbReference type="EMBL" id="JAPEVG010000283">
    <property type="protein sequence ID" value="KAJ8469593.1"/>
    <property type="molecule type" value="Genomic_DNA"/>
</dbReference>
<sequence>MQASTTNERLEFINALDIHKVSNTAAAQDTANVVAGSALYFVQSVSKTMKDDVINSTLLAQLAANKKYDRQANKAQWYGYYTQVLGQLGWVVQEFSLTEMNNVGAYPSMDQLILKYSATFLTGGQLGQFTSMINALKETKNKKAESILNAQSSYSKSANFQLGLTFAKDGNPYVSIAGFAYTSSKEIGRVLFDPITDPKMAFYAGKLFDDDSCDADYSTLGAGHQTMFLDENLYSQVRQSVLEKLSAEPLDKLVCAIQL</sequence>